<evidence type="ECO:0000259" key="2">
    <source>
        <dbReference type="Pfam" id="PF13898"/>
    </source>
</evidence>
<dbReference type="InterPro" id="IPR025257">
    <property type="entry name" value="MINDY-3/4_CD"/>
</dbReference>
<accession>A0ABR2HFG3</accession>
<organism evidence="3 4">
    <name type="scientific">Tritrichomonas musculus</name>
    <dbReference type="NCBI Taxonomy" id="1915356"/>
    <lineage>
        <taxon>Eukaryota</taxon>
        <taxon>Metamonada</taxon>
        <taxon>Parabasalia</taxon>
        <taxon>Tritrichomonadida</taxon>
        <taxon>Tritrichomonadidae</taxon>
        <taxon>Tritrichomonas</taxon>
    </lineage>
</organism>
<dbReference type="Pfam" id="PF13898">
    <property type="entry name" value="MINDY-3_4_CD"/>
    <property type="match status" value="1"/>
</dbReference>
<gene>
    <name evidence="3" type="ORF">M9Y10_020182</name>
</gene>
<dbReference type="PANTHER" id="PTHR12473">
    <property type="entry name" value="UBIQUITIN CARBOXYL-TERMINAL HYDROLASE MINDY-4-RELATED"/>
    <property type="match status" value="1"/>
</dbReference>
<comment type="similarity">
    <text evidence="1">Belongs to the MINDY deubiquitinase family. FAM188 subfamily.</text>
</comment>
<proteinExistence type="inferred from homology"/>
<reference evidence="3 4" key="1">
    <citation type="submission" date="2024-04" db="EMBL/GenBank/DDBJ databases">
        <title>Tritrichomonas musculus Genome.</title>
        <authorList>
            <person name="Alves-Ferreira E."/>
            <person name="Grigg M."/>
            <person name="Lorenzi H."/>
            <person name="Galac M."/>
        </authorList>
    </citation>
    <scope>NUCLEOTIDE SEQUENCE [LARGE SCALE GENOMIC DNA]</scope>
    <source>
        <strain evidence="3 4">EAF2021</strain>
    </source>
</reference>
<evidence type="ECO:0000313" key="4">
    <source>
        <dbReference type="Proteomes" id="UP001470230"/>
    </source>
</evidence>
<sequence length="270" mass="30593">MKAYRVSDPFYSSILKYVCTGPIPANWSQPFTFKPHSYALYQRGDGPCGLLSSIQANICISVHDFPNAKPESLLVNAILDIMYKIRKCFVICTNIDENSKTIEWFSSQDKKTASEFIIKKKWYLEQNATVLFTTSIVILLGPVWLNSYCFSDPFILEGQTNLTFVLLLLTGDVIDSFHDGDIITNGVVFKGALTEQPVGFVSISESEEYQSVGLRFSNPTKNIWLGYYGGHFTTIVKLSDELFIEFDGLNQSSIFNIVNHKHIFYSKLMH</sequence>
<dbReference type="InterPro" id="IPR039785">
    <property type="entry name" value="MINY3/4"/>
</dbReference>
<feature type="domain" description="Deubiquitinating enzyme MINDY-3/4 conserved" evidence="2">
    <location>
        <begin position="22"/>
        <end position="244"/>
    </location>
</feature>
<evidence type="ECO:0000313" key="3">
    <source>
        <dbReference type="EMBL" id="KAK8846176.1"/>
    </source>
</evidence>
<protein>
    <recommendedName>
        <fullName evidence="2">Deubiquitinating enzyme MINDY-3/4 conserved domain-containing protein</fullName>
    </recommendedName>
</protein>
<dbReference type="PANTHER" id="PTHR12473:SF8">
    <property type="entry name" value="UBIQUITIN CARBOXYL-TERMINAL HYDROLASE MINDY-4-RELATED"/>
    <property type="match status" value="1"/>
</dbReference>
<dbReference type="Proteomes" id="UP001470230">
    <property type="component" value="Unassembled WGS sequence"/>
</dbReference>
<evidence type="ECO:0000256" key="1">
    <source>
        <dbReference type="ARBA" id="ARBA00011074"/>
    </source>
</evidence>
<keyword evidence="4" id="KW-1185">Reference proteome</keyword>
<name>A0ABR2HFG3_9EUKA</name>
<comment type="caution">
    <text evidence="3">The sequence shown here is derived from an EMBL/GenBank/DDBJ whole genome shotgun (WGS) entry which is preliminary data.</text>
</comment>
<dbReference type="EMBL" id="JAPFFF010000029">
    <property type="protein sequence ID" value="KAK8846176.1"/>
    <property type="molecule type" value="Genomic_DNA"/>
</dbReference>